<feature type="region of interest" description="Disordered" evidence="1">
    <location>
        <begin position="1"/>
        <end position="91"/>
    </location>
</feature>
<feature type="compositionally biased region" description="Basic residues" evidence="1">
    <location>
        <begin position="1"/>
        <end position="12"/>
    </location>
</feature>
<protein>
    <submittedName>
        <fullName evidence="2">Uncharacterized protein</fullName>
    </submittedName>
</protein>
<reference evidence="2" key="1">
    <citation type="journal article" date="2020" name="BMC Genomics">
        <title>Correction to: Identification and distribution of gene clusters required for synthesis of sphingolipid metabolism inhibitors in diverse species of the filamentous fungus Fusarium.</title>
        <authorList>
            <person name="Kim H.S."/>
            <person name="Lohmar J.M."/>
            <person name="Busman M."/>
            <person name="Brown D.W."/>
            <person name="Naumann T.A."/>
            <person name="Divon H.H."/>
            <person name="Lysoe E."/>
            <person name="Uhlig S."/>
            <person name="Proctor R.H."/>
        </authorList>
    </citation>
    <scope>NUCLEOTIDE SEQUENCE</scope>
    <source>
        <strain evidence="2">NRRL 22465</strain>
    </source>
</reference>
<evidence type="ECO:0000313" key="2">
    <source>
        <dbReference type="EMBL" id="KAF4981770.1"/>
    </source>
</evidence>
<organism evidence="2 3">
    <name type="scientific">Fusarium zealandicum</name>
    <dbReference type="NCBI Taxonomy" id="1053134"/>
    <lineage>
        <taxon>Eukaryota</taxon>
        <taxon>Fungi</taxon>
        <taxon>Dikarya</taxon>
        <taxon>Ascomycota</taxon>
        <taxon>Pezizomycotina</taxon>
        <taxon>Sordariomycetes</taxon>
        <taxon>Hypocreomycetidae</taxon>
        <taxon>Hypocreales</taxon>
        <taxon>Nectriaceae</taxon>
        <taxon>Fusarium</taxon>
        <taxon>Fusarium staphyleae species complex</taxon>
    </lineage>
</organism>
<evidence type="ECO:0000313" key="3">
    <source>
        <dbReference type="Proteomes" id="UP000635477"/>
    </source>
</evidence>
<keyword evidence="3" id="KW-1185">Reference proteome</keyword>
<name>A0A8H4UQK8_9HYPO</name>
<accession>A0A8H4UQK8</accession>
<feature type="region of interest" description="Disordered" evidence="1">
    <location>
        <begin position="184"/>
        <end position="217"/>
    </location>
</feature>
<dbReference type="Proteomes" id="UP000635477">
    <property type="component" value="Unassembled WGS sequence"/>
</dbReference>
<dbReference type="EMBL" id="JABEYC010000151">
    <property type="protein sequence ID" value="KAF4981770.1"/>
    <property type="molecule type" value="Genomic_DNA"/>
</dbReference>
<feature type="compositionally biased region" description="Acidic residues" evidence="1">
    <location>
        <begin position="190"/>
        <end position="207"/>
    </location>
</feature>
<proteinExistence type="predicted"/>
<dbReference type="OrthoDB" id="10037289at2759"/>
<gene>
    <name evidence="2" type="ORF">FZEAL_2492</name>
</gene>
<feature type="compositionally biased region" description="Acidic residues" evidence="1">
    <location>
        <begin position="35"/>
        <end position="45"/>
    </location>
</feature>
<comment type="caution">
    <text evidence="2">The sequence shown here is derived from an EMBL/GenBank/DDBJ whole genome shotgun (WGS) entry which is preliminary data.</text>
</comment>
<feature type="compositionally biased region" description="Basic and acidic residues" evidence="1">
    <location>
        <begin position="13"/>
        <end position="22"/>
    </location>
</feature>
<sequence>MPPKSAKAKNKRPLQEGDENQRQTRAHKSATTQEPEAEEPEEPEEPKEPQEQLQEQSQEQPQEEHGQAAQTEQAARKRRIPRGPKGEYFMPQFMPCECADQIGKIPMPSRWVAVIDATPGREMTLTSREWWEDHEPWLKAHKARLKLKAADWNKKEEAMKKDSSVPEDEGADDWDFVCRMRPKSERSYEKDDDEDDEEDSEDDEAEGEDKGPKPYSKFASLHPEWPWFFTMKGEDRGKWWVQEALKRDQDDFDMHFYNDFTWYGALEVIENIFAQFSDVLKSKATYRDIWPEVEGLALALRSNNLEFAMCDDSERCAKVIELVGYLAITVIDALKKENVFTPDSDIRNLGLVLCLLMRWGWEQHTSYDFEDENSSWVYKIIDMADEAGVKLVGPPKFDEELDQMRSQRAEKATKMNRWNSVNWTNKLKSYAPKTRLGGHRYDITKMSVAERKQYFVGGGGGFRML</sequence>
<evidence type="ECO:0000256" key="1">
    <source>
        <dbReference type="SAM" id="MobiDB-lite"/>
    </source>
</evidence>
<feature type="compositionally biased region" description="Low complexity" evidence="1">
    <location>
        <begin position="51"/>
        <end position="60"/>
    </location>
</feature>
<dbReference type="AlphaFoldDB" id="A0A8H4UQK8"/>
<reference evidence="2" key="2">
    <citation type="submission" date="2020-05" db="EMBL/GenBank/DDBJ databases">
        <authorList>
            <person name="Kim H.-S."/>
            <person name="Proctor R.H."/>
            <person name="Brown D.W."/>
        </authorList>
    </citation>
    <scope>NUCLEOTIDE SEQUENCE</scope>
    <source>
        <strain evidence="2">NRRL 22465</strain>
    </source>
</reference>